<keyword evidence="5" id="KW-1185">Reference proteome</keyword>
<keyword evidence="2" id="KW-0326">Glycosidase</keyword>
<keyword evidence="3" id="KW-0732">Signal</keyword>
<dbReference type="PANTHER" id="PTHR34002:SF9">
    <property type="entry name" value="XYLOGLUCAN-SPECIFIC ENDO-BETA-1,4-GLUCANASE A"/>
    <property type="match status" value="1"/>
</dbReference>
<gene>
    <name evidence="4" type="ORF">B0I35DRAFT_351343</name>
</gene>
<dbReference type="GO" id="GO:0008810">
    <property type="term" value="F:cellulase activity"/>
    <property type="evidence" value="ECO:0007669"/>
    <property type="project" value="InterPro"/>
</dbReference>
<comment type="similarity">
    <text evidence="1 2">Belongs to the glycosyl hydrolase 12 (cellulase H) family.</text>
</comment>
<proteinExistence type="inferred from homology"/>
<feature type="signal peptide" evidence="3">
    <location>
        <begin position="1"/>
        <end position="15"/>
    </location>
</feature>
<evidence type="ECO:0000256" key="3">
    <source>
        <dbReference type="SAM" id="SignalP"/>
    </source>
</evidence>
<dbReference type="InterPro" id="IPR002594">
    <property type="entry name" value="GH12"/>
</dbReference>
<dbReference type="Proteomes" id="UP000813444">
    <property type="component" value="Unassembled WGS sequence"/>
</dbReference>
<keyword evidence="2" id="KW-0119">Carbohydrate metabolism</keyword>
<comment type="caution">
    <text evidence="4">The sequence shown here is derived from an EMBL/GenBank/DDBJ whole genome shotgun (WGS) entry which is preliminary data.</text>
</comment>
<name>A0A8K0SVD2_9HYPO</name>
<dbReference type="EMBL" id="JAGPNK010000005">
    <property type="protein sequence ID" value="KAH7320867.1"/>
    <property type="molecule type" value="Genomic_DNA"/>
</dbReference>
<protein>
    <submittedName>
        <fullName evidence="4">Endoglucanase-1</fullName>
    </submittedName>
</protein>
<keyword evidence="2" id="KW-0624">Polysaccharide degradation</keyword>
<dbReference type="Pfam" id="PF01670">
    <property type="entry name" value="Glyco_hydro_12"/>
    <property type="match status" value="1"/>
</dbReference>
<dbReference type="PANTHER" id="PTHR34002">
    <property type="entry name" value="BLR1656 PROTEIN"/>
    <property type="match status" value="1"/>
</dbReference>
<keyword evidence="2" id="KW-0378">Hydrolase</keyword>
<evidence type="ECO:0000256" key="1">
    <source>
        <dbReference type="ARBA" id="ARBA00005519"/>
    </source>
</evidence>
<dbReference type="InterPro" id="IPR013320">
    <property type="entry name" value="ConA-like_dom_sf"/>
</dbReference>
<sequence length="245" mass="26167">MKLSVITALAGLALASPTRNKALAERGTFCGQWDSERAGRYLVYNNLWGRDSATSGSQCTTSNGVNNNVLSWSTSWSWSGGQYNVKSYPNAVVDSTRKSLSSISSIPTQWSWSYTGSNMVANVAYDLFTSSTANGSPQYEVMIWLGAFGGAGPISSTGSPIATPTIAGVRWNLWYGSHSNMNVYSFTAPSNIQSFSGDLTAFTRYLSSNRGLPASQILQSVGAGTEPFTGSNAVFRTTSYSVTVN</sequence>
<dbReference type="OrthoDB" id="89349at2759"/>
<evidence type="ECO:0000313" key="5">
    <source>
        <dbReference type="Proteomes" id="UP000813444"/>
    </source>
</evidence>
<organism evidence="4 5">
    <name type="scientific">Stachybotrys elegans</name>
    <dbReference type="NCBI Taxonomy" id="80388"/>
    <lineage>
        <taxon>Eukaryota</taxon>
        <taxon>Fungi</taxon>
        <taxon>Dikarya</taxon>
        <taxon>Ascomycota</taxon>
        <taxon>Pezizomycotina</taxon>
        <taxon>Sordariomycetes</taxon>
        <taxon>Hypocreomycetidae</taxon>
        <taxon>Hypocreales</taxon>
        <taxon>Stachybotryaceae</taxon>
        <taxon>Stachybotrys</taxon>
    </lineage>
</organism>
<evidence type="ECO:0000256" key="2">
    <source>
        <dbReference type="RuleBase" id="RU361163"/>
    </source>
</evidence>
<dbReference type="SUPFAM" id="SSF49899">
    <property type="entry name" value="Concanavalin A-like lectins/glucanases"/>
    <property type="match status" value="1"/>
</dbReference>
<reference evidence="4" key="1">
    <citation type="journal article" date="2021" name="Nat. Commun.">
        <title>Genetic determinants of endophytism in the Arabidopsis root mycobiome.</title>
        <authorList>
            <person name="Mesny F."/>
            <person name="Miyauchi S."/>
            <person name="Thiergart T."/>
            <person name="Pickel B."/>
            <person name="Atanasova L."/>
            <person name="Karlsson M."/>
            <person name="Huettel B."/>
            <person name="Barry K.W."/>
            <person name="Haridas S."/>
            <person name="Chen C."/>
            <person name="Bauer D."/>
            <person name="Andreopoulos W."/>
            <person name="Pangilinan J."/>
            <person name="LaButti K."/>
            <person name="Riley R."/>
            <person name="Lipzen A."/>
            <person name="Clum A."/>
            <person name="Drula E."/>
            <person name="Henrissat B."/>
            <person name="Kohler A."/>
            <person name="Grigoriev I.V."/>
            <person name="Martin F.M."/>
            <person name="Hacquard S."/>
        </authorList>
    </citation>
    <scope>NUCLEOTIDE SEQUENCE</scope>
    <source>
        <strain evidence="4">MPI-CAGE-CH-0235</strain>
    </source>
</reference>
<dbReference type="Gene3D" id="2.60.120.180">
    <property type="match status" value="1"/>
</dbReference>
<dbReference type="AlphaFoldDB" id="A0A8K0SVD2"/>
<evidence type="ECO:0000313" key="4">
    <source>
        <dbReference type="EMBL" id="KAH7320867.1"/>
    </source>
</evidence>
<feature type="chain" id="PRO_5035481543" evidence="3">
    <location>
        <begin position="16"/>
        <end position="245"/>
    </location>
</feature>
<dbReference type="InterPro" id="IPR013319">
    <property type="entry name" value="GH11/12"/>
</dbReference>
<accession>A0A8K0SVD2</accession>
<dbReference type="GO" id="GO:0000272">
    <property type="term" value="P:polysaccharide catabolic process"/>
    <property type="evidence" value="ECO:0007669"/>
    <property type="project" value="UniProtKB-KW"/>
</dbReference>